<gene>
    <name evidence="1" type="ORF">ANACAC_03266</name>
</gene>
<protein>
    <submittedName>
        <fullName evidence="1">Uncharacterized protein</fullName>
    </submittedName>
</protein>
<dbReference type="Proteomes" id="UP000004935">
    <property type="component" value="Unassembled WGS sequence"/>
</dbReference>
<reference evidence="1" key="1">
    <citation type="submission" date="2007-11" db="EMBL/GenBank/DDBJ databases">
        <authorList>
            <person name="Fulton L."/>
            <person name="Clifton S."/>
            <person name="Fulton B."/>
            <person name="Xu J."/>
            <person name="Minx P."/>
            <person name="Pepin K.H."/>
            <person name="Johnson M."/>
            <person name="Thiruvilangam P."/>
            <person name="Bhonagiri V."/>
            <person name="Nash W.E."/>
            <person name="Mardis E.R."/>
            <person name="Wilson R.K."/>
        </authorList>
    </citation>
    <scope>NUCLEOTIDE SEQUENCE [LARGE SCALE GENOMIC DNA]</scope>
    <source>
        <strain evidence="1">DSM 14662</strain>
    </source>
</reference>
<organism evidence="1 2">
    <name type="scientific">Anaerostipes caccae (strain DSM 14662 / CCUG 47493 / JCM 13470 / NCIMB 13811 / L1-92)</name>
    <dbReference type="NCBI Taxonomy" id="411490"/>
    <lineage>
        <taxon>Bacteria</taxon>
        <taxon>Bacillati</taxon>
        <taxon>Bacillota</taxon>
        <taxon>Clostridia</taxon>
        <taxon>Lachnospirales</taxon>
        <taxon>Lachnospiraceae</taxon>
        <taxon>Anaerostipes</taxon>
    </lineage>
</organism>
<comment type="caution">
    <text evidence="1">The sequence shown here is derived from an EMBL/GenBank/DDBJ whole genome shotgun (WGS) entry which is preliminary data.</text>
</comment>
<evidence type="ECO:0000313" key="1">
    <source>
        <dbReference type="EMBL" id="EDR96643.1"/>
    </source>
</evidence>
<dbReference type="EMBL" id="ABAX03000024">
    <property type="protein sequence ID" value="EDR96643.1"/>
    <property type="molecule type" value="Genomic_DNA"/>
</dbReference>
<dbReference type="STRING" id="411490.ANACAC_03266"/>
<name>B0MH29_ANACD</name>
<accession>B0MH29</accession>
<evidence type="ECO:0000313" key="2">
    <source>
        <dbReference type="Proteomes" id="UP000004935"/>
    </source>
</evidence>
<reference evidence="1" key="2">
    <citation type="submission" date="2013-11" db="EMBL/GenBank/DDBJ databases">
        <title>Draft genome sequence of Anaerostipes caccae (DSM 14662).</title>
        <authorList>
            <person name="Sudarsanam P."/>
            <person name="Ley R."/>
            <person name="Guruge J."/>
            <person name="Turnbaugh P.J."/>
            <person name="Mahowald M."/>
            <person name="Liep D."/>
            <person name="Gordon J."/>
        </authorList>
    </citation>
    <scope>NUCLEOTIDE SEQUENCE</scope>
    <source>
        <strain evidence="1">DSM 14662</strain>
    </source>
</reference>
<dbReference type="HOGENOM" id="CLU_3228770_0_0_9"/>
<keyword evidence="2" id="KW-1185">Reference proteome</keyword>
<dbReference type="AlphaFoldDB" id="B0MH29"/>
<proteinExistence type="predicted"/>
<sequence length="43" mass="4958">MAPLTSKQPAPADNMSIFHMIGVRHSKSRTEIMWKMSYSVYQT</sequence>